<sequence>MSPNAPPRNVSSPALPTNIFTPLSPINVSLPALPVRFSMSNNVSPAASPPLPALPSRLTFTAVPEAE</sequence>
<comment type="caution">
    <text evidence="1">The sequence shown here is derived from an EMBL/GenBank/DDBJ whole genome shotgun (WGS) entry which is preliminary data.</text>
</comment>
<gene>
    <name evidence="1" type="ORF">COB13_16080</name>
</gene>
<accession>A0A2A4YQV4</accession>
<reference key="1">
    <citation type="submission" date="2017-08" db="EMBL/GenBank/DDBJ databases">
        <title>A dynamic microbial community with high functional redundancy inhabits the cold, oxic subseafloor aquifer.</title>
        <authorList>
            <person name="Tully B.J."/>
            <person name="Wheat C.G."/>
            <person name="Glazer B.T."/>
            <person name="Huber J.A."/>
        </authorList>
    </citation>
    <scope>NUCLEOTIDE SEQUENCE [LARGE SCALE GENOMIC DNA]</scope>
</reference>
<protein>
    <submittedName>
        <fullName evidence="1">Uncharacterized protein</fullName>
    </submittedName>
</protein>
<dbReference type="AlphaFoldDB" id="A0A2A4YQV4"/>
<organism evidence="1">
    <name type="scientific">OCS116 cluster bacterium</name>
    <dbReference type="NCBI Taxonomy" id="2030921"/>
    <lineage>
        <taxon>Bacteria</taxon>
        <taxon>Pseudomonadati</taxon>
        <taxon>Pseudomonadota</taxon>
        <taxon>Alphaproteobacteria</taxon>
        <taxon>OCS116 cluster</taxon>
    </lineage>
</organism>
<reference evidence="1" key="2">
    <citation type="journal article" date="2018" name="ISME J.">
        <title>A dynamic microbial community with high functional redundancy inhabits the cold, oxic subseafloor aquifer.</title>
        <authorList>
            <person name="Tully B.J."/>
            <person name="Wheat C.G."/>
            <person name="Glazer B.T."/>
            <person name="Huber J.A."/>
        </authorList>
    </citation>
    <scope>NUCLEOTIDE SEQUENCE</scope>
    <source>
        <strain evidence="1">NORP83</strain>
    </source>
</reference>
<proteinExistence type="predicted"/>
<name>A0A2A4YQV4_9PROT</name>
<evidence type="ECO:0000313" key="1">
    <source>
        <dbReference type="EMBL" id="PCI97238.1"/>
    </source>
</evidence>
<dbReference type="EMBL" id="NVUS01000032">
    <property type="protein sequence ID" value="PCI97238.1"/>
    <property type="molecule type" value="Genomic_DNA"/>
</dbReference>